<evidence type="ECO:0000313" key="1">
    <source>
        <dbReference type="EMBL" id="CDW56226.1"/>
    </source>
</evidence>
<dbReference type="AlphaFoldDB" id="A0A077Z7Q0"/>
<proteinExistence type="predicted"/>
<dbReference type="EMBL" id="HG806020">
    <property type="protein sequence ID" value="CDW56226.1"/>
    <property type="molecule type" value="Genomic_DNA"/>
</dbReference>
<dbReference type="Proteomes" id="UP000030665">
    <property type="component" value="Unassembled WGS sequence"/>
</dbReference>
<keyword evidence="2" id="KW-1185">Reference proteome</keyword>
<reference evidence="1" key="1">
    <citation type="submission" date="2014-01" db="EMBL/GenBank/DDBJ databases">
        <authorList>
            <person name="Aslett M."/>
        </authorList>
    </citation>
    <scope>NUCLEOTIDE SEQUENCE</scope>
</reference>
<sequence>MIAEDSSIMPIWDPPTPPLSDGEDCFATVDDDAWGPYLRTPMGELPLCVDDIEQKDFFIAAGLPSPTSPVQEKQSSSGEAVASVLDGLREAADSKENMVSNVQLSAASIRGNMADHRSISSIFEPLGTDRSVAAPLPKDVTDDCTVCYLADRLLAPSYGVGRCRNANLNWDYVSEYMLAQKKCAISPRQCLTRSESRRSVRGQPKADLSPLVSSSYPFIESETETGTSTTLCCLSLLRPCFGAQYGFPNAKVFGMLCLSSAKEESSPTLPPLPSDLYLGTVVAGFSEQRCIDSERLGPRVRQYALKYQQPARPDVSKHIPKLPRLEENDEERYLTLVSTSMISNLTFLSSIGASHPTAPFLDTDGDMQASSAQKTATSQCRQVLSAGSQSYMVNVGNGMDVVLPEYSTAIGQPIDSSGFSRSHGHFMRVKPTQLASRSAATTGGSRRELGSRGTLVPIISSNHSYQSQVQVRPKPVFPHARMHVSPQRGFAAIQHHQRIRSPTQLSGVRHVSFSGHSPMMPTCGRPISIRSIRPRQPNTLIASPTAGHSDPRHLRPPMRSIPSINMIMSGCPQKSLIDDVSDPSTSR</sequence>
<accession>A0A077Z7Q0</accession>
<name>A0A077Z7Q0_TRITR</name>
<organism evidence="1 2">
    <name type="scientific">Trichuris trichiura</name>
    <name type="common">Whipworm</name>
    <name type="synonym">Trichocephalus trichiurus</name>
    <dbReference type="NCBI Taxonomy" id="36087"/>
    <lineage>
        <taxon>Eukaryota</taxon>
        <taxon>Metazoa</taxon>
        <taxon>Ecdysozoa</taxon>
        <taxon>Nematoda</taxon>
        <taxon>Enoplea</taxon>
        <taxon>Dorylaimia</taxon>
        <taxon>Trichinellida</taxon>
        <taxon>Trichuridae</taxon>
        <taxon>Trichuris</taxon>
    </lineage>
</organism>
<protein>
    <submittedName>
        <fullName evidence="1">Uncharacterized protein</fullName>
    </submittedName>
</protein>
<reference evidence="1" key="2">
    <citation type="submission" date="2014-03" db="EMBL/GenBank/DDBJ databases">
        <title>The whipworm genome and dual-species transcriptomics of an intimate host-pathogen interaction.</title>
        <authorList>
            <person name="Foth B.J."/>
            <person name="Tsai I.J."/>
            <person name="Reid A.J."/>
            <person name="Bancroft A.J."/>
            <person name="Nichol S."/>
            <person name="Tracey A."/>
            <person name="Holroyd N."/>
            <person name="Cotton J.A."/>
            <person name="Stanley E.J."/>
            <person name="Zarowiecki M."/>
            <person name="Liu J.Z."/>
            <person name="Huckvale T."/>
            <person name="Cooper P.J."/>
            <person name="Grencis R.K."/>
            <person name="Berriman M."/>
        </authorList>
    </citation>
    <scope>NUCLEOTIDE SEQUENCE [LARGE SCALE GENOMIC DNA]</scope>
</reference>
<gene>
    <name evidence="1" type="ORF">TTRE_0000450101</name>
</gene>
<evidence type="ECO:0000313" key="2">
    <source>
        <dbReference type="Proteomes" id="UP000030665"/>
    </source>
</evidence>